<dbReference type="EC" id="2.4.1.-" evidence="13"/>
<dbReference type="HAMAP" id="MF_01072">
    <property type="entry name" value="MdoH_OpgH"/>
    <property type="match status" value="1"/>
</dbReference>
<feature type="transmembrane region" description="Helical" evidence="13">
    <location>
        <begin position="566"/>
        <end position="590"/>
    </location>
</feature>
<evidence type="ECO:0000256" key="7">
    <source>
        <dbReference type="ARBA" id="ARBA00022519"/>
    </source>
</evidence>
<proteinExistence type="inferred from homology"/>
<dbReference type="FunFam" id="3.90.550.10:FF:000047">
    <property type="entry name" value="Glucans biosynthesis glucosyltransferase H"/>
    <property type="match status" value="1"/>
</dbReference>
<reference evidence="15 16" key="1">
    <citation type="journal article" date="2011" name="BMC Genomics">
        <title>Genome sequencing reveals diversification of virulence factor content and possible host adaptation in distinct subpopulations of Salmonella enterica.</title>
        <authorList>
            <person name="den Bakker H.C."/>
            <person name="Moreno Switt A.I."/>
            <person name="Govoni G."/>
            <person name="Cummings C.A."/>
            <person name="Ranieri M.L."/>
            <person name="Degoricija L."/>
            <person name="Hoelzer K."/>
            <person name="Rodriguez-Rivera L.D."/>
            <person name="Brown S."/>
            <person name="Bolchacova E."/>
            <person name="Furtado M.R."/>
            <person name="Wiedmann M."/>
        </authorList>
    </citation>
    <scope>NUCLEOTIDE SEQUENCE [LARGE SCALE GENOMIC DNA]</scope>
    <source>
        <strain evidence="15 16">R8-3404</strain>
    </source>
</reference>
<dbReference type="SUPFAM" id="SSF53448">
    <property type="entry name" value="Nucleotide-diphospho-sugar transferases"/>
    <property type="match status" value="1"/>
</dbReference>
<evidence type="ECO:0000256" key="2">
    <source>
        <dbReference type="ARBA" id="ARBA00004429"/>
    </source>
</evidence>
<evidence type="ECO:0000256" key="6">
    <source>
        <dbReference type="ARBA" id="ARBA00022475"/>
    </source>
</evidence>
<accession>A0A6C8H398</accession>
<gene>
    <name evidence="13" type="primary">mdoH</name>
    <name evidence="13" type="synonym">opgH</name>
    <name evidence="15" type="ORF">LTSEUGA_2934</name>
</gene>
<dbReference type="InterPro" id="IPR050321">
    <property type="entry name" value="Glycosyltr_2/OpgH_subfam"/>
</dbReference>
<feature type="transmembrane region" description="Helical" evidence="13">
    <location>
        <begin position="194"/>
        <end position="221"/>
    </location>
</feature>
<comment type="function">
    <text evidence="1 13">Involved in the biosynthesis of osmoregulated periplasmic glucans (OPGs).</text>
</comment>
<feature type="transmembrane region" description="Helical" evidence="13">
    <location>
        <begin position="599"/>
        <end position="617"/>
    </location>
</feature>
<evidence type="ECO:0000256" key="8">
    <source>
        <dbReference type="ARBA" id="ARBA00022676"/>
    </source>
</evidence>
<comment type="pathway">
    <text evidence="3 13">Glycan metabolism; osmoregulated periplasmic glucan (OPG) biosynthesis.</text>
</comment>
<feature type="domain" description="Glycosyltransferase 2-like" evidence="14">
    <location>
        <begin position="246"/>
        <end position="428"/>
    </location>
</feature>
<dbReference type="NCBIfam" id="NF003958">
    <property type="entry name" value="PRK05454.2-1"/>
    <property type="match status" value="1"/>
</dbReference>
<evidence type="ECO:0000259" key="14">
    <source>
        <dbReference type="Pfam" id="PF00535"/>
    </source>
</evidence>
<feature type="transmembrane region" description="Helical" evidence="13">
    <location>
        <begin position="139"/>
        <end position="156"/>
    </location>
</feature>
<keyword evidence="11 13" id="KW-1133">Transmembrane helix</keyword>
<evidence type="ECO:0000256" key="12">
    <source>
        <dbReference type="ARBA" id="ARBA00023136"/>
    </source>
</evidence>
<dbReference type="InterPro" id="IPR001173">
    <property type="entry name" value="Glyco_trans_2-like"/>
</dbReference>
<dbReference type="Pfam" id="PF00535">
    <property type="entry name" value="Glycos_transf_2"/>
    <property type="match status" value="1"/>
</dbReference>
<evidence type="ECO:0000313" key="16">
    <source>
        <dbReference type="Proteomes" id="UP000003915"/>
    </source>
</evidence>
<dbReference type="PANTHER" id="PTHR43867:SF5">
    <property type="entry name" value="GLUCANS BIOSYNTHESIS GLUCOSYLTRANSFERASE H"/>
    <property type="match status" value="1"/>
</dbReference>
<dbReference type="GO" id="GO:0016758">
    <property type="term" value="F:hexosyltransferase activity"/>
    <property type="evidence" value="ECO:0007669"/>
    <property type="project" value="UniProtKB-UniRule"/>
</dbReference>
<evidence type="ECO:0000313" key="15">
    <source>
        <dbReference type="EMBL" id="EHC90878.1"/>
    </source>
</evidence>
<feature type="transmembrane region" description="Helical" evidence="13">
    <location>
        <begin position="512"/>
        <end position="533"/>
    </location>
</feature>
<dbReference type="InterPro" id="IPR023725">
    <property type="entry name" value="Glucans_biosynth_gluTrFase_H"/>
</dbReference>
<evidence type="ECO:0000256" key="1">
    <source>
        <dbReference type="ARBA" id="ARBA00003458"/>
    </source>
</evidence>
<dbReference type="PANTHER" id="PTHR43867">
    <property type="entry name" value="CELLULOSE SYNTHASE CATALYTIC SUBUNIT A [UDP-FORMING]"/>
    <property type="match status" value="1"/>
</dbReference>
<evidence type="ECO:0000256" key="13">
    <source>
        <dbReference type="HAMAP-Rule" id="MF_01072"/>
    </source>
</evidence>
<sequence>MNKTTEYIDALLLSEREKAALPKTDIRAVHQALDAEHRTYSREDDSPQGSVKARLEHAWPDSLAKGQLIKDDEGRDQLQAMPKATRSSMFPDPWRTNPVGRFWDRLRGRDVTPRYVSRLTKEEQASEQKWRTVGTIRRYVLLILTLAQTVVATWYMKTILPYQGWALINPMDMVGQDIWVSFMQLLPYMLQTGILILFAVLFCWVSAGFWTALMGFLQLLIGRDKYSISASTVGDEPLNPEHRTALIMPICNEDVSRVFAGLRATWESVKATGNAAHFDVYILSDSYNPDICVAEQKAWMELIAEVQGEGQIFYRRRRRRMKRKSGNIDDFCRRWGNQYSYMVVLDADSVMSGECLSGLVRLMEANPNAGIIQSSPKASGMDTLYARCQQFATRVYGPLFTAGLHFWQLGESHYWGHNAIIRVKPFIEHCALAPLPGEGSFAGSILSHDFVEAALMRRAGWGVWIAYDLPGSYEELPPNLLDELKRDRRWCHGNLMNFRLFLVKGMHPVHRAVFLTGVMSYLSAPLWFMFLALSTALQVVHALTEPQYFLQPRQLFPVWPQWRPELAIALFASTMVLLFLPKLLSIMLIWCKGTKEYGGFWRVTLSLLLEVLFSVLLAPVRMLFHTVFVVSAFLGWEVVWNSPQRDDDSTPWGEAFMRHGSQLLLGLVWAVGMAWLDLRFLFWLAPIVFSLILSPFVSVISSRSTVGLRTKRWKLFLIPEEYSPPQVLVDTDKYLEMNRRRILDDGFMHAVFNPSLNALATAMAT</sequence>
<evidence type="ECO:0000256" key="10">
    <source>
        <dbReference type="ARBA" id="ARBA00022692"/>
    </source>
</evidence>
<dbReference type="GO" id="GO:0009250">
    <property type="term" value="P:glucan biosynthetic process"/>
    <property type="evidence" value="ECO:0007669"/>
    <property type="project" value="UniProtKB-UniRule"/>
</dbReference>
<comment type="similarity">
    <text evidence="4 13">Belongs to the glycosyltransferase 2 family. OpgH subfamily.</text>
</comment>
<organism evidence="15 16">
    <name type="scientific">Salmonella enterica subsp. enterica serovar Uganda str. R8-3404</name>
    <dbReference type="NCBI Taxonomy" id="913083"/>
    <lineage>
        <taxon>Bacteria</taxon>
        <taxon>Pseudomonadati</taxon>
        <taxon>Pseudomonadota</taxon>
        <taxon>Gammaproteobacteria</taxon>
        <taxon>Enterobacterales</taxon>
        <taxon>Enterobacteriaceae</taxon>
        <taxon>Salmonella</taxon>
    </lineage>
</organism>
<dbReference type="InterPro" id="IPR029044">
    <property type="entry name" value="Nucleotide-diphossugar_trans"/>
</dbReference>
<keyword evidence="12 13" id="KW-0472">Membrane</keyword>
<keyword evidence="8 13" id="KW-0328">Glycosyltransferase</keyword>
<dbReference type="NCBIfam" id="NF003962">
    <property type="entry name" value="PRK05454.2-5"/>
    <property type="match status" value="1"/>
</dbReference>
<keyword evidence="7" id="KW-0997">Cell inner membrane</keyword>
<evidence type="ECO:0000256" key="4">
    <source>
        <dbReference type="ARBA" id="ARBA00009337"/>
    </source>
</evidence>
<dbReference type="UniPathway" id="UPA00637"/>
<evidence type="ECO:0000256" key="9">
    <source>
        <dbReference type="ARBA" id="ARBA00022679"/>
    </source>
</evidence>
<comment type="caution">
    <text evidence="15">The sequence shown here is derived from an EMBL/GenBank/DDBJ whole genome shotgun (WGS) entry which is preliminary data.</text>
</comment>
<dbReference type="CDD" id="cd04191">
    <property type="entry name" value="Glucan_BSP_MdoH"/>
    <property type="match status" value="1"/>
</dbReference>
<feature type="transmembrane region" description="Helical" evidence="13">
    <location>
        <begin position="682"/>
        <end position="702"/>
    </location>
</feature>
<keyword evidence="6 13" id="KW-1003">Cell membrane</keyword>
<protein>
    <recommendedName>
        <fullName evidence="5 13">Glucans biosynthesis glucosyltransferase H</fullName>
        <ecNumber evidence="13">2.4.1.-</ecNumber>
    </recommendedName>
</protein>
<dbReference type="EMBL" id="AFCV01000749">
    <property type="protein sequence ID" value="EHC90878.1"/>
    <property type="molecule type" value="Genomic_DNA"/>
</dbReference>
<dbReference type="AlphaFoldDB" id="A0A6C8H398"/>
<dbReference type="NCBIfam" id="NF003955">
    <property type="entry name" value="PRK05454.1-1"/>
    <property type="match status" value="1"/>
</dbReference>
<keyword evidence="9 13" id="KW-0808">Transferase</keyword>
<dbReference type="Gene3D" id="3.90.550.10">
    <property type="entry name" value="Spore Coat Polysaccharide Biosynthesis Protein SpsA, Chain A"/>
    <property type="match status" value="1"/>
</dbReference>
<evidence type="ECO:0000256" key="3">
    <source>
        <dbReference type="ARBA" id="ARBA00005001"/>
    </source>
</evidence>
<evidence type="ECO:0000256" key="11">
    <source>
        <dbReference type="ARBA" id="ARBA00022989"/>
    </source>
</evidence>
<comment type="subcellular location">
    <subcellularLocation>
        <location evidence="2">Cell inner membrane</location>
        <topology evidence="2">Multi-pass membrane protein</topology>
    </subcellularLocation>
    <subcellularLocation>
        <location evidence="13">Cell membrane</location>
        <topology evidence="13">Multi-pass membrane protein</topology>
    </subcellularLocation>
</comment>
<dbReference type="Proteomes" id="UP000003915">
    <property type="component" value="Unassembled WGS sequence"/>
</dbReference>
<name>A0A6C8H398_SALET</name>
<keyword evidence="10 13" id="KW-0812">Transmembrane</keyword>
<dbReference type="GO" id="GO:0005886">
    <property type="term" value="C:plasma membrane"/>
    <property type="evidence" value="ECO:0007669"/>
    <property type="project" value="UniProtKB-SubCell"/>
</dbReference>
<evidence type="ECO:0000256" key="5">
    <source>
        <dbReference type="ARBA" id="ARBA00020585"/>
    </source>
</evidence>